<dbReference type="InterPro" id="IPR041090">
    <property type="entry name" value="DUF5578"/>
</dbReference>
<gene>
    <name evidence="2" type="ORF">ODALV1_LOCUS20851</name>
</gene>
<keyword evidence="3" id="KW-1185">Reference proteome</keyword>
<organism evidence="2 3">
    <name type="scientific">Orchesella dallaii</name>
    <dbReference type="NCBI Taxonomy" id="48710"/>
    <lineage>
        <taxon>Eukaryota</taxon>
        <taxon>Metazoa</taxon>
        <taxon>Ecdysozoa</taxon>
        <taxon>Arthropoda</taxon>
        <taxon>Hexapoda</taxon>
        <taxon>Collembola</taxon>
        <taxon>Entomobryomorpha</taxon>
        <taxon>Entomobryoidea</taxon>
        <taxon>Orchesellidae</taxon>
        <taxon>Orchesellinae</taxon>
        <taxon>Orchesella</taxon>
    </lineage>
</organism>
<dbReference type="SUPFAM" id="SSF48371">
    <property type="entry name" value="ARM repeat"/>
    <property type="match status" value="1"/>
</dbReference>
<feature type="compositionally biased region" description="Acidic residues" evidence="1">
    <location>
        <begin position="634"/>
        <end position="645"/>
    </location>
</feature>
<feature type="region of interest" description="Disordered" evidence="1">
    <location>
        <begin position="625"/>
        <end position="645"/>
    </location>
</feature>
<reference evidence="2 3" key="1">
    <citation type="submission" date="2024-08" db="EMBL/GenBank/DDBJ databases">
        <authorList>
            <person name="Cucini C."/>
            <person name="Frati F."/>
        </authorList>
    </citation>
    <scope>NUCLEOTIDE SEQUENCE [LARGE SCALE GENOMIC DNA]</scope>
</reference>
<protein>
    <submittedName>
        <fullName evidence="2">Uncharacterized protein</fullName>
    </submittedName>
</protein>
<dbReference type="InterPro" id="IPR016024">
    <property type="entry name" value="ARM-type_fold"/>
</dbReference>
<name>A0ABP1RBE3_9HEXA</name>
<sequence length="754" mass="86257">MDEVREHDATRGILQTLEVAHSKNETIKGVTDVEWDIRVREWEKERQAWLRQMVDNSVWVVGNYKGKEQQKEADDNELAVSALLGPRHHFGLDPELLQHDPATAVASRLSIKPMVANPAAVSTTHLQQQPKHPVAVVRIHRHKKLSRLEILKYISDWDKASYGRRDTIVMTFIKTYKPHENVYDTDAWFSCGGSLIFCRFAISLQMCFLKHRKVWHYFDALSIFVKSLQGDRYSEEFLRLGGLGFVCEVIRVEISGHADKLHACKFLVELMKGRKSIAVKMFICDNPHFLESLVDSLTMCKDKKLIWYCGLCFENLCIEATIPNVMVVTTYVMRLLPCDFNPLIQSMAFRVLQSVVRLKPSVGAKCVKPILDNLKTEDMDLLVEMSNLSLVILQTKYGPELINQLMSVAEGIQLREQFKSVFKPHMRKVRGAGGRDNTVELRKARQKHERVRQKMRKLDHFMNQAGALFVLNRMMTNKINFVAEFTKQGIFGLSLKTIGSCPHWEVQGQGVTMVQFLHAMSIDCAVSYFLMLPEKMMTLILEKPAICLRYFTSPICVLLRKLGRFALRLWDRWLTKVVIPAQAVSENGILPSYFIDMCRMTRKVHEIQNQLAELLDRPVMEGLTRSADTSTATGEEEDEEDWKDFVTDDEDDICQYRSGKEALLEGTRFRPFADFMDFQPNLSDDKLDMKVDVSQQSVLLTASPSENERGAYEQILLQEAEKKVKQSTNLEAEGESTAPSGETPDEVVEEKEGA</sequence>
<feature type="region of interest" description="Disordered" evidence="1">
    <location>
        <begin position="723"/>
        <end position="754"/>
    </location>
</feature>
<proteinExistence type="predicted"/>
<evidence type="ECO:0000313" key="3">
    <source>
        <dbReference type="Proteomes" id="UP001642540"/>
    </source>
</evidence>
<comment type="caution">
    <text evidence="2">The sequence shown here is derived from an EMBL/GenBank/DDBJ whole genome shotgun (WGS) entry which is preliminary data.</text>
</comment>
<dbReference type="EMBL" id="CAXLJM020000069">
    <property type="protein sequence ID" value="CAL8125089.1"/>
    <property type="molecule type" value="Genomic_DNA"/>
</dbReference>
<evidence type="ECO:0000256" key="1">
    <source>
        <dbReference type="SAM" id="MobiDB-lite"/>
    </source>
</evidence>
<feature type="compositionally biased region" description="Acidic residues" evidence="1">
    <location>
        <begin position="743"/>
        <end position="754"/>
    </location>
</feature>
<dbReference type="Proteomes" id="UP001642540">
    <property type="component" value="Unassembled WGS sequence"/>
</dbReference>
<accession>A0ABP1RBE3</accession>
<dbReference type="Pfam" id="PF17741">
    <property type="entry name" value="DUF5578"/>
    <property type="match status" value="1"/>
</dbReference>
<evidence type="ECO:0000313" key="2">
    <source>
        <dbReference type="EMBL" id="CAL8125089.1"/>
    </source>
</evidence>